<keyword evidence="12" id="KW-0460">Magnesium</keyword>
<dbReference type="RefSeq" id="WP_015711262.1">
    <property type="nucleotide sequence ID" value="NC_015577.1"/>
</dbReference>
<evidence type="ECO:0000256" key="15">
    <source>
        <dbReference type="ARBA" id="ARBA00030592"/>
    </source>
</evidence>
<name>F5YAC8_LEAAZ</name>
<evidence type="ECO:0000256" key="11">
    <source>
        <dbReference type="ARBA" id="ARBA00022840"/>
    </source>
</evidence>
<feature type="domain" description="Mur ligase central" evidence="23">
    <location>
        <begin position="56"/>
        <end position="285"/>
    </location>
</feature>
<evidence type="ECO:0000256" key="2">
    <source>
        <dbReference type="ARBA" id="ARBA00004799"/>
    </source>
</evidence>
<dbReference type="PANTHER" id="PTHR11136">
    <property type="entry name" value="FOLYLPOLYGLUTAMATE SYNTHASE-RELATED"/>
    <property type="match status" value="1"/>
</dbReference>
<organism evidence="24 25">
    <name type="scientific">Leadbettera azotonutricia (strain ATCC BAA-888 / DSM 13862 / ZAS-9)</name>
    <name type="common">Treponema azotonutricium</name>
    <dbReference type="NCBI Taxonomy" id="545695"/>
    <lineage>
        <taxon>Bacteria</taxon>
        <taxon>Pseudomonadati</taxon>
        <taxon>Spirochaetota</taxon>
        <taxon>Spirochaetia</taxon>
        <taxon>Spirochaetales</taxon>
        <taxon>Breznakiellaceae</taxon>
        <taxon>Leadbettera</taxon>
    </lineage>
</organism>
<dbReference type="STRING" id="545695.TREAZ_0703"/>
<reference evidence="25" key="1">
    <citation type="submission" date="2009-12" db="EMBL/GenBank/DDBJ databases">
        <title>Complete sequence of Treponema azotonutricium strain ZAS-9.</title>
        <authorList>
            <person name="Tetu S.G."/>
            <person name="Matson E."/>
            <person name="Ren Q."/>
            <person name="Seshadri R."/>
            <person name="Elbourne L."/>
            <person name="Hassan K.A."/>
            <person name="Durkin A."/>
            <person name="Radune D."/>
            <person name="Mohamoud Y."/>
            <person name="Shay R."/>
            <person name="Jin S."/>
            <person name="Zhang X."/>
            <person name="Lucey K."/>
            <person name="Ballor N.R."/>
            <person name="Ottesen E."/>
            <person name="Rosenthal R."/>
            <person name="Allen A."/>
            <person name="Leadbetter J.R."/>
            <person name="Paulsen I.T."/>
        </authorList>
    </citation>
    <scope>NUCLEOTIDE SEQUENCE [LARGE SCALE GENOMIC DNA]</scope>
    <source>
        <strain evidence="25">ATCC BAA-888 / DSM 13862 / ZAS-9</strain>
    </source>
</reference>
<evidence type="ECO:0000256" key="6">
    <source>
        <dbReference type="ARBA" id="ARBA00013025"/>
    </source>
</evidence>
<evidence type="ECO:0000256" key="12">
    <source>
        <dbReference type="ARBA" id="ARBA00022842"/>
    </source>
</evidence>
<evidence type="ECO:0000259" key="23">
    <source>
        <dbReference type="Pfam" id="PF08245"/>
    </source>
</evidence>
<comment type="pathway">
    <text evidence="3">Cofactor biosynthesis; tetrahydrofolylpolyglutamate biosynthesis.</text>
</comment>
<evidence type="ECO:0000256" key="13">
    <source>
        <dbReference type="ARBA" id="ARBA00022909"/>
    </source>
</evidence>
<keyword evidence="10 21" id="KW-0547">Nucleotide-binding</keyword>
<evidence type="ECO:0000259" key="22">
    <source>
        <dbReference type="Pfam" id="PF02875"/>
    </source>
</evidence>
<accession>F5YAC8</accession>
<dbReference type="SUPFAM" id="SSF53244">
    <property type="entry name" value="MurD-like peptide ligases, peptide-binding domain"/>
    <property type="match status" value="1"/>
</dbReference>
<dbReference type="PANTHER" id="PTHR11136:SF0">
    <property type="entry name" value="DIHYDROFOLATE SYNTHETASE-RELATED"/>
    <property type="match status" value="1"/>
</dbReference>
<evidence type="ECO:0000256" key="21">
    <source>
        <dbReference type="PIRNR" id="PIRNR001563"/>
    </source>
</evidence>
<dbReference type="Pfam" id="PF08245">
    <property type="entry name" value="Mur_ligase_M"/>
    <property type="match status" value="1"/>
</dbReference>
<dbReference type="GO" id="GO:0005524">
    <property type="term" value="F:ATP binding"/>
    <property type="evidence" value="ECO:0007669"/>
    <property type="project" value="UniProtKB-KW"/>
</dbReference>
<evidence type="ECO:0000256" key="16">
    <source>
        <dbReference type="ARBA" id="ARBA00032510"/>
    </source>
</evidence>
<dbReference type="EC" id="6.3.2.12" evidence="5"/>
<dbReference type="AlphaFoldDB" id="F5YAC8"/>
<keyword evidence="13" id="KW-0289">Folate biosynthesis</keyword>
<evidence type="ECO:0000256" key="7">
    <source>
        <dbReference type="ARBA" id="ARBA00019357"/>
    </source>
</evidence>
<keyword evidence="11 21" id="KW-0067">ATP-binding</keyword>
<dbReference type="InterPro" id="IPR004101">
    <property type="entry name" value="Mur_ligase_C"/>
</dbReference>
<proteinExistence type="inferred from homology"/>
<dbReference type="InterPro" id="IPR036565">
    <property type="entry name" value="Mur-like_cat_sf"/>
</dbReference>
<keyword evidence="8 21" id="KW-0436">Ligase</keyword>
<evidence type="ECO:0000256" key="18">
    <source>
        <dbReference type="ARBA" id="ARBA00047808"/>
    </source>
</evidence>
<dbReference type="EC" id="6.3.2.17" evidence="6"/>
<evidence type="ECO:0000256" key="14">
    <source>
        <dbReference type="ARBA" id="ARBA00030048"/>
    </source>
</evidence>
<evidence type="ECO:0000256" key="5">
    <source>
        <dbReference type="ARBA" id="ARBA00013023"/>
    </source>
</evidence>
<evidence type="ECO:0000256" key="9">
    <source>
        <dbReference type="ARBA" id="ARBA00022723"/>
    </source>
</evidence>
<comment type="catalytic activity">
    <reaction evidence="17">
        <text>(6S)-5,6,7,8-tetrahydrofolyl-(gamma-L-Glu)(n) + L-glutamate + ATP = (6S)-5,6,7,8-tetrahydrofolyl-(gamma-L-Glu)(n+1) + ADP + phosphate + H(+)</text>
        <dbReference type="Rhea" id="RHEA:10580"/>
        <dbReference type="Rhea" id="RHEA-COMP:14738"/>
        <dbReference type="Rhea" id="RHEA-COMP:14740"/>
        <dbReference type="ChEBI" id="CHEBI:15378"/>
        <dbReference type="ChEBI" id="CHEBI:29985"/>
        <dbReference type="ChEBI" id="CHEBI:30616"/>
        <dbReference type="ChEBI" id="CHEBI:43474"/>
        <dbReference type="ChEBI" id="CHEBI:141005"/>
        <dbReference type="ChEBI" id="CHEBI:456216"/>
        <dbReference type="EC" id="6.3.2.17"/>
    </reaction>
</comment>
<evidence type="ECO:0000256" key="4">
    <source>
        <dbReference type="ARBA" id="ARBA00008276"/>
    </source>
</evidence>
<evidence type="ECO:0000313" key="25">
    <source>
        <dbReference type="Proteomes" id="UP000009222"/>
    </source>
</evidence>
<evidence type="ECO:0000256" key="19">
    <source>
        <dbReference type="ARBA" id="ARBA00049035"/>
    </source>
</evidence>
<dbReference type="EMBL" id="CP001841">
    <property type="protein sequence ID" value="AEF80884.1"/>
    <property type="molecule type" value="Genomic_DNA"/>
</dbReference>
<dbReference type="InterPro" id="IPR001645">
    <property type="entry name" value="Folylpolyglutamate_synth"/>
</dbReference>
<comment type="similarity">
    <text evidence="4 21">Belongs to the folylpolyglutamate synthase family.</text>
</comment>
<comment type="catalytic activity">
    <reaction evidence="20">
        <text>7,8-dihydropteroate + L-glutamate + ATP = 7,8-dihydrofolate + ADP + phosphate + H(+)</text>
        <dbReference type="Rhea" id="RHEA:23584"/>
        <dbReference type="ChEBI" id="CHEBI:15378"/>
        <dbReference type="ChEBI" id="CHEBI:17839"/>
        <dbReference type="ChEBI" id="CHEBI:29985"/>
        <dbReference type="ChEBI" id="CHEBI:30616"/>
        <dbReference type="ChEBI" id="CHEBI:43474"/>
        <dbReference type="ChEBI" id="CHEBI:57451"/>
        <dbReference type="ChEBI" id="CHEBI:456216"/>
        <dbReference type="EC" id="6.3.2.12"/>
    </reaction>
</comment>
<dbReference type="InterPro" id="IPR036615">
    <property type="entry name" value="Mur_ligase_C_dom_sf"/>
</dbReference>
<evidence type="ECO:0000256" key="17">
    <source>
        <dbReference type="ARBA" id="ARBA00047493"/>
    </source>
</evidence>
<dbReference type="GO" id="GO:0004326">
    <property type="term" value="F:tetrahydrofolylpolyglutamate synthase activity"/>
    <property type="evidence" value="ECO:0007669"/>
    <property type="project" value="UniProtKB-EC"/>
</dbReference>
<comment type="catalytic activity">
    <reaction evidence="18">
        <text>10-formyltetrahydrofolyl-(gamma-L-Glu)(n) + L-glutamate + ATP = 10-formyltetrahydrofolyl-(gamma-L-Glu)(n+1) + ADP + phosphate + H(+)</text>
        <dbReference type="Rhea" id="RHEA:51904"/>
        <dbReference type="Rhea" id="RHEA-COMP:13088"/>
        <dbReference type="Rhea" id="RHEA-COMP:14300"/>
        <dbReference type="ChEBI" id="CHEBI:15378"/>
        <dbReference type="ChEBI" id="CHEBI:29985"/>
        <dbReference type="ChEBI" id="CHEBI:30616"/>
        <dbReference type="ChEBI" id="CHEBI:43474"/>
        <dbReference type="ChEBI" id="CHEBI:134413"/>
        <dbReference type="ChEBI" id="CHEBI:456216"/>
        <dbReference type="EC" id="6.3.2.17"/>
    </reaction>
</comment>
<dbReference type="FunCoup" id="F5YAC8">
    <property type="interactions" value="401"/>
</dbReference>
<evidence type="ECO:0000256" key="20">
    <source>
        <dbReference type="ARBA" id="ARBA00049161"/>
    </source>
</evidence>
<evidence type="ECO:0000256" key="8">
    <source>
        <dbReference type="ARBA" id="ARBA00022598"/>
    </source>
</evidence>
<dbReference type="GO" id="GO:0008841">
    <property type="term" value="F:dihydrofolate synthase activity"/>
    <property type="evidence" value="ECO:0007669"/>
    <property type="project" value="UniProtKB-EC"/>
</dbReference>
<feature type="domain" description="Mur ligase C-terminal" evidence="22">
    <location>
        <begin position="310"/>
        <end position="423"/>
    </location>
</feature>
<evidence type="ECO:0000256" key="10">
    <source>
        <dbReference type="ARBA" id="ARBA00022741"/>
    </source>
</evidence>
<evidence type="ECO:0000313" key="24">
    <source>
        <dbReference type="EMBL" id="AEF80884.1"/>
    </source>
</evidence>
<gene>
    <name evidence="24" type="ordered locus">TREAZ_0703</name>
</gene>
<dbReference type="SUPFAM" id="SSF53623">
    <property type="entry name" value="MurD-like peptide ligases, catalytic domain"/>
    <property type="match status" value="1"/>
</dbReference>
<dbReference type="GO" id="GO:0046656">
    <property type="term" value="P:folic acid biosynthetic process"/>
    <property type="evidence" value="ECO:0007669"/>
    <property type="project" value="UniProtKB-KW"/>
</dbReference>
<dbReference type="Gene3D" id="3.90.190.20">
    <property type="entry name" value="Mur ligase, C-terminal domain"/>
    <property type="match status" value="1"/>
</dbReference>
<keyword evidence="9" id="KW-0479">Metal-binding</keyword>
<dbReference type="NCBIfam" id="TIGR01499">
    <property type="entry name" value="folC"/>
    <property type="match status" value="1"/>
</dbReference>
<dbReference type="GO" id="GO:0046872">
    <property type="term" value="F:metal ion binding"/>
    <property type="evidence" value="ECO:0007669"/>
    <property type="project" value="UniProtKB-KW"/>
</dbReference>
<comment type="pathway">
    <text evidence="2">Cofactor biosynthesis; tetrahydrofolate biosynthesis; 7,8-dihydrofolate from 2-amino-4-hydroxy-6-hydroxymethyl-7,8-dihydropteridine diphosphate and 4-aminobenzoate: step 2/2.</text>
</comment>
<evidence type="ECO:0000256" key="3">
    <source>
        <dbReference type="ARBA" id="ARBA00005150"/>
    </source>
</evidence>
<sequence length="450" mass="49392">MISSTPFNNSLEVFEWLQGFINFEKDPSSKFFRLERMEALAALAGNPEKAIPAVHVAGSKGKGSVTGMAAAIMEAAGLRTARYTSPHVSDFRERLCYNSRFFEEGIYAKTGNALRSIIESFLKTEEEPSFFELMTLWFFLCARDSDCRAMAVETGMGGRLDATNILISPLVTAITVIELEHTEYLGQTIAAIAGEKAGIIKPGRPLVLAEQKPEALEVFRYRASEMDSPLYYFPECGQLNNIKISKNGTKFDLELKNPVPFALADLQIPIPGEVQAKNAGLAVLSARLAFPNIGEKAVREGLRGFTLPARFEKLWDDPVTIIDGAHTQRSIDECAKTFASLYGEGGILIFGCVAGKDAAAMAQVLMPHFSHIIITMPGTFKKSHSKDVYDVFLGRKKGNSIEPDILFYPETDGAISRALDLGKASGLPILGAGSFYLAAEIRRRYLEQLH</sequence>
<reference evidence="24 25" key="2">
    <citation type="journal article" date="2011" name="ISME J.">
        <title>RNA-seq reveals cooperative metabolic interactions between two termite-gut spirochete species in co-culture.</title>
        <authorList>
            <person name="Rosenthal A.Z."/>
            <person name="Matson E.G."/>
            <person name="Eldar A."/>
            <person name="Leadbetter J.R."/>
        </authorList>
    </citation>
    <scope>NUCLEOTIDE SEQUENCE [LARGE SCALE GENOMIC DNA]</scope>
    <source>
        <strain evidence="25">ATCC BAA-888 / DSM 13862 / ZAS-9</strain>
    </source>
</reference>
<protein>
    <recommendedName>
        <fullName evidence="7">Dihydrofolate synthase/folylpolyglutamate synthase</fullName>
        <ecNumber evidence="5">6.3.2.12</ecNumber>
        <ecNumber evidence="6">6.3.2.17</ecNumber>
    </recommendedName>
    <alternativeName>
        <fullName evidence="16">Folylpoly-gamma-glutamate synthetase-dihydrofolate synthetase</fullName>
    </alternativeName>
    <alternativeName>
        <fullName evidence="14">Folylpolyglutamate synthetase</fullName>
    </alternativeName>
    <alternativeName>
        <fullName evidence="15">Tetrahydrofolylpolyglutamate synthase</fullName>
    </alternativeName>
</protein>
<dbReference type="Gene3D" id="3.40.1190.10">
    <property type="entry name" value="Mur-like, catalytic domain"/>
    <property type="match status" value="1"/>
</dbReference>
<dbReference type="eggNOG" id="COG0285">
    <property type="taxonomic scope" value="Bacteria"/>
</dbReference>
<comment type="catalytic activity">
    <reaction evidence="19">
        <text>(6R)-5,10-methylenetetrahydrofolyl-(gamma-L-Glu)(n) + L-glutamate + ATP = (6R)-5,10-methylenetetrahydrofolyl-(gamma-L-Glu)(n+1) + ADP + phosphate + H(+)</text>
        <dbReference type="Rhea" id="RHEA:51912"/>
        <dbReference type="Rhea" id="RHEA-COMP:13257"/>
        <dbReference type="Rhea" id="RHEA-COMP:13258"/>
        <dbReference type="ChEBI" id="CHEBI:15378"/>
        <dbReference type="ChEBI" id="CHEBI:29985"/>
        <dbReference type="ChEBI" id="CHEBI:30616"/>
        <dbReference type="ChEBI" id="CHEBI:43474"/>
        <dbReference type="ChEBI" id="CHEBI:136572"/>
        <dbReference type="ChEBI" id="CHEBI:456216"/>
        <dbReference type="EC" id="6.3.2.17"/>
    </reaction>
</comment>
<dbReference type="PIRSF" id="PIRSF001563">
    <property type="entry name" value="Folylpolyglu_synth"/>
    <property type="match status" value="1"/>
</dbReference>
<keyword evidence="25" id="KW-1185">Reference proteome</keyword>
<dbReference type="KEGG" id="taz:TREAZ_0703"/>
<evidence type="ECO:0000256" key="1">
    <source>
        <dbReference type="ARBA" id="ARBA00002714"/>
    </source>
</evidence>
<dbReference type="Pfam" id="PF02875">
    <property type="entry name" value="Mur_ligase_C"/>
    <property type="match status" value="1"/>
</dbReference>
<dbReference type="HOGENOM" id="CLU_015869_1_2_12"/>
<comment type="function">
    <text evidence="1">Functions in two distinct reactions of the de novo folate biosynthetic pathway. Catalyzes the addition of a glutamate residue to dihydropteroate (7,8-dihydropteroate or H2Pte) to form dihydrofolate (7,8-dihydrofolate monoglutamate or H2Pte-Glu). Also catalyzes successive additions of L-glutamate to tetrahydrofolate or 10-formyltetrahydrofolate or 5,10-methylenetetrahydrofolate, leading to folylpolyglutamate derivatives.</text>
</comment>
<dbReference type="InParanoid" id="F5YAC8"/>
<dbReference type="GO" id="GO:0005737">
    <property type="term" value="C:cytoplasm"/>
    <property type="evidence" value="ECO:0007669"/>
    <property type="project" value="TreeGrafter"/>
</dbReference>
<dbReference type="InterPro" id="IPR013221">
    <property type="entry name" value="Mur_ligase_cen"/>
</dbReference>
<dbReference type="Proteomes" id="UP000009222">
    <property type="component" value="Chromosome"/>
</dbReference>